<dbReference type="GO" id="GO:0008892">
    <property type="term" value="F:guanine deaminase activity"/>
    <property type="evidence" value="ECO:0007669"/>
    <property type="project" value="UniProtKB-UniRule"/>
</dbReference>
<evidence type="ECO:0000256" key="5">
    <source>
        <dbReference type="ARBA" id="ARBA00022723"/>
    </source>
</evidence>
<evidence type="ECO:0000256" key="7">
    <source>
        <dbReference type="ARBA" id="ARBA00022833"/>
    </source>
</evidence>
<evidence type="ECO:0000256" key="3">
    <source>
        <dbReference type="ARBA" id="ARBA00012781"/>
    </source>
</evidence>
<comment type="catalytic activity">
    <reaction evidence="8 9">
        <text>guanine + H2O + H(+) = xanthine + NH4(+)</text>
        <dbReference type="Rhea" id="RHEA:14665"/>
        <dbReference type="ChEBI" id="CHEBI:15377"/>
        <dbReference type="ChEBI" id="CHEBI:15378"/>
        <dbReference type="ChEBI" id="CHEBI:16235"/>
        <dbReference type="ChEBI" id="CHEBI:17712"/>
        <dbReference type="ChEBI" id="CHEBI:28938"/>
        <dbReference type="EC" id="3.5.4.3"/>
    </reaction>
</comment>
<sequence length="444" mass="48620">MSSNSTVRVFLGAYVHSLSKDQPLVIVQDGAIGVENGKIIFVDTAENLESLKEQFSFGDDSIQIIGRGEFLMPGLIDTHIHAPQYLNAGLGLDLGLLDWLSTYTFPAEAKFQDVNFARPFYDKVVQRTLRSGTTTASYYASIHRESAEVLAEIAHNYGQRAFVGKVSMDCYSPDYYIEDSAEEALESAEKFVTNVLNKKYPLVQPVITPRFALTCSEQLLRGLAALAAKYDVHIQTHLGESKAEIARALELYPQGGSYTGIYEKFGILGKKTIMAHCVHLDSGEEDLLKQTGTSVAHCPTSNMFLNSGFSPIQNYLDKDIAVGLGTDVSGGYSPSILDTMRHAILNAKTIQMTQNESYQSLTYKEALYLATLGGAEALAIENVTGNFHVGKSFDALHIDLASDSSAVHVFSNEGLVEIIQKFIMLGDDRNIAQVFVAGRIVKNN</sequence>
<dbReference type="GO" id="GO:0006147">
    <property type="term" value="P:guanine catabolic process"/>
    <property type="evidence" value="ECO:0007669"/>
    <property type="project" value="UniProtKB-UniRule"/>
</dbReference>
<evidence type="ECO:0000313" key="11">
    <source>
        <dbReference type="EMBL" id="CAG7729671.1"/>
    </source>
</evidence>
<dbReference type="PANTHER" id="PTHR11271:SF6">
    <property type="entry name" value="GUANINE DEAMINASE"/>
    <property type="match status" value="1"/>
</dbReference>
<proteinExistence type="inferred from homology"/>
<keyword evidence="5 9" id="KW-0479">Metal-binding</keyword>
<dbReference type="EMBL" id="CAJVCH010182498">
    <property type="protein sequence ID" value="CAG7729671.1"/>
    <property type="molecule type" value="Genomic_DNA"/>
</dbReference>
<evidence type="ECO:0000256" key="6">
    <source>
        <dbReference type="ARBA" id="ARBA00022801"/>
    </source>
</evidence>
<gene>
    <name evidence="11" type="ORF">AFUS01_LOCUS18369</name>
</gene>
<comment type="cofactor">
    <cofactor evidence="9">
        <name>Zn(2+)</name>
        <dbReference type="ChEBI" id="CHEBI:29105"/>
    </cofactor>
    <text evidence="9">Binds 1 zinc ion per subunit.</text>
</comment>
<evidence type="ECO:0000256" key="8">
    <source>
        <dbReference type="ARBA" id="ARBA00051148"/>
    </source>
</evidence>
<dbReference type="AlphaFoldDB" id="A0A8J2KQC8"/>
<keyword evidence="7 9" id="KW-0862">Zinc</keyword>
<dbReference type="Proteomes" id="UP000708208">
    <property type="component" value="Unassembled WGS sequence"/>
</dbReference>
<comment type="caution">
    <text evidence="11">The sequence shown here is derived from an EMBL/GenBank/DDBJ whole genome shotgun (WGS) entry which is preliminary data.</text>
</comment>
<comment type="function">
    <text evidence="9">Catalyzes the hydrolytic deamination of guanine, producing xanthine and ammonia.</text>
</comment>
<keyword evidence="6 9" id="KW-0378">Hydrolase</keyword>
<name>A0A8J2KQC8_9HEXA</name>
<evidence type="ECO:0000313" key="12">
    <source>
        <dbReference type="Proteomes" id="UP000708208"/>
    </source>
</evidence>
<dbReference type="OrthoDB" id="194468at2759"/>
<evidence type="ECO:0000256" key="9">
    <source>
        <dbReference type="RuleBase" id="RU366009"/>
    </source>
</evidence>
<organism evidence="11 12">
    <name type="scientific">Allacma fusca</name>
    <dbReference type="NCBI Taxonomy" id="39272"/>
    <lineage>
        <taxon>Eukaryota</taxon>
        <taxon>Metazoa</taxon>
        <taxon>Ecdysozoa</taxon>
        <taxon>Arthropoda</taxon>
        <taxon>Hexapoda</taxon>
        <taxon>Collembola</taxon>
        <taxon>Symphypleona</taxon>
        <taxon>Sminthuridae</taxon>
        <taxon>Allacma</taxon>
    </lineage>
</organism>
<dbReference type="NCBIfam" id="TIGR02967">
    <property type="entry name" value="guan_deamin"/>
    <property type="match status" value="1"/>
</dbReference>
<keyword evidence="12" id="KW-1185">Reference proteome</keyword>
<dbReference type="InterPro" id="IPR006680">
    <property type="entry name" value="Amidohydro-rel"/>
</dbReference>
<dbReference type="GO" id="GO:0005829">
    <property type="term" value="C:cytosol"/>
    <property type="evidence" value="ECO:0007669"/>
    <property type="project" value="TreeGrafter"/>
</dbReference>
<dbReference type="InterPro" id="IPR051607">
    <property type="entry name" value="Metallo-dep_hydrolases"/>
</dbReference>
<evidence type="ECO:0000256" key="1">
    <source>
        <dbReference type="ARBA" id="ARBA00004984"/>
    </source>
</evidence>
<dbReference type="Pfam" id="PF01979">
    <property type="entry name" value="Amidohydro_1"/>
    <property type="match status" value="1"/>
</dbReference>
<evidence type="ECO:0000256" key="4">
    <source>
        <dbReference type="ARBA" id="ARBA00014514"/>
    </source>
</evidence>
<dbReference type="NCBIfam" id="NF006679">
    <property type="entry name" value="PRK09228.1"/>
    <property type="match status" value="1"/>
</dbReference>
<reference evidence="11" key="1">
    <citation type="submission" date="2021-06" db="EMBL/GenBank/DDBJ databases">
        <authorList>
            <person name="Hodson N. C."/>
            <person name="Mongue J. A."/>
            <person name="Jaron S. K."/>
        </authorList>
    </citation>
    <scope>NUCLEOTIDE SEQUENCE</scope>
</reference>
<comment type="pathway">
    <text evidence="1 9">Purine metabolism; guanine degradation; xanthine from guanine: step 1/1.</text>
</comment>
<accession>A0A8J2KQC8</accession>
<dbReference type="EC" id="3.5.4.3" evidence="3 9"/>
<comment type="similarity">
    <text evidence="2 9">Belongs to the metallo-dependent hydrolases superfamily. ATZ/TRZ family.</text>
</comment>
<dbReference type="GO" id="GO:0008270">
    <property type="term" value="F:zinc ion binding"/>
    <property type="evidence" value="ECO:0007669"/>
    <property type="project" value="UniProtKB-UniRule"/>
</dbReference>
<protein>
    <recommendedName>
        <fullName evidence="4 9">Guanine deaminase</fullName>
        <shortName evidence="9">Guanase</shortName>
        <ecNumber evidence="3 9">3.5.4.3</ecNumber>
    </recommendedName>
    <alternativeName>
        <fullName evidence="9">Guanine aminohydrolase</fullName>
    </alternativeName>
</protein>
<feature type="domain" description="Amidohydrolase-related" evidence="10">
    <location>
        <begin position="70"/>
        <end position="441"/>
    </location>
</feature>
<evidence type="ECO:0000256" key="2">
    <source>
        <dbReference type="ARBA" id="ARBA00006745"/>
    </source>
</evidence>
<dbReference type="FunFam" id="3.20.20.140:FF:000022">
    <property type="entry name" value="Guanine deaminase"/>
    <property type="match status" value="1"/>
</dbReference>
<dbReference type="InterPro" id="IPR014311">
    <property type="entry name" value="Guanine_deaminase"/>
</dbReference>
<evidence type="ECO:0000259" key="10">
    <source>
        <dbReference type="Pfam" id="PF01979"/>
    </source>
</evidence>
<dbReference type="PANTHER" id="PTHR11271">
    <property type="entry name" value="GUANINE DEAMINASE"/>
    <property type="match status" value="1"/>
</dbReference>